<dbReference type="AlphaFoldDB" id="A0AAU9J7C7"/>
<proteinExistence type="inferred from homology"/>
<dbReference type="InterPro" id="IPR009395">
    <property type="entry name" value="BLOC1S1"/>
</dbReference>
<comment type="similarity">
    <text evidence="1">Belongs to the BLOC1S1 family.</text>
</comment>
<dbReference type="EMBL" id="CAJZBQ010000024">
    <property type="protein sequence ID" value="CAG9320177.1"/>
    <property type="molecule type" value="Genomic_DNA"/>
</dbReference>
<comment type="caution">
    <text evidence="3">The sequence shown here is derived from an EMBL/GenBank/DDBJ whole genome shotgun (WGS) entry which is preliminary data.</text>
</comment>
<dbReference type="GO" id="GO:0031083">
    <property type="term" value="C:BLOC-1 complex"/>
    <property type="evidence" value="ECO:0007669"/>
    <property type="project" value="InterPro"/>
</dbReference>
<organism evidence="3 4">
    <name type="scientific">Blepharisma stoltei</name>
    <dbReference type="NCBI Taxonomy" id="1481888"/>
    <lineage>
        <taxon>Eukaryota</taxon>
        <taxon>Sar</taxon>
        <taxon>Alveolata</taxon>
        <taxon>Ciliophora</taxon>
        <taxon>Postciliodesmatophora</taxon>
        <taxon>Heterotrichea</taxon>
        <taxon>Heterotrichida</taxon>
        <taxon>Blepharismidae</taxon>
        <taxon>Blepharisma</taxon>
    </lineage>
</organism>
<name>A0AAU9J7C7_9CILI</name>
<reference evidence="3" key="1">
    <citation type="submission" date="2021-09" db="EMBL/GenBank/DDBJ databases">
        <authorList>
            <consortium name="AG Swart"/>
            <person name="Singh M."/>
            <person name="Singh A."/>
            <person name="Seah K."/>
            <person name="Emmerich C."/>
        </authorList>
    </citation>
    <scope>NUCLEOTIDE SEQUENCE</scope>
    <source>
        <strain evidence="3">ATCC30299</strain>
    </source>
</reference>
<accession>A0AAU9J7C7</accession>
<evidence type="ECO:0000256" key="1">
    <source>
        <dbReference type="ARBA" id="ARBA00007133"/>
    </source>
</evidence>
<protein>
    <recommendedName>
        <fullName evidence="2">Biogenesis of lysosome-related organelles complex 1 subunit 1</fullName>
    </recommendedName>
</protein>
<dbReference type="PANTHER" id="PTHR13073:SF0">
    <property type="entry name" value="BIOGENESIS OF LYSOSOME-RELATED ORGANELLES COMPLEX 1 SUBUNIT 1"/>
    <property type="match status" value="1"/>
</dbReference>
<dbReference type="PANTHER" id="PTHR13073">
    <property type="entry name" value="BLOC-1 COMPLEX SUBUNIT 1"/>
    <property type="match status" value="1"/>
</dbReference>
<dbReference type="GO" id="GO:0016197">
    <property type="term" value="P:endosomal transport"/>
    <property type="evidence" value="ECO:0007669"/>
    <property type="project" value="TreeGrafter"/>
</dbReference>
<gene>
    <name evidence="3" type="ORF">BSTOLATCC_MIC25411</name>
</gene>
<dbReference type="Pfam" id="PF06320">
    <property type="entry name" value="GCN5L1"/>
    <property type="match status" value="1"/>
</dbReference>
<evidence type="ECO:0000313" key="3">
    <source>
        <dbReference type="EMBL" id="CAG9320177.1"/>
    </source>
</evidence>
<keyword evidence="4" id="KW-1185">Reference proteome</keyword>
<sequence>MNKYAFIQQISHYKNNYLIIMFTEITKEYDQRRAELKYRSSQARQELNKLSGSLSTHILNSLNSQVEALHENQKQIEVQTKQFRQESTKLATQTKKWITMYDQLNDALKQVGDIVNWAEIIENDMNQVASAVSKLVEGNDLRSN</sequence>
<evidence type="ECO:0000313" key="4">
    <source>
        <dbReference type="Proteomes" id="UP001162131"/>
    </source>
</evidence>
<evidence type="ECO:0000256" key="2">
    <source>
        <dbReference type="ARBA" id="ARBA00019577"/>
    </source>
</evidence>
<dbReference type="Proteomes" id="UP001162131">
    <property type="component" value="Unassembled WGS sequence"/>
</dbReference>